<dbReference type="InterPro" id="IPR019197">
    <property type="entry name" value="Biotin-prot_ligase_N"/>
</dbReference>
<protein>
    <submittedName>
        <fullName evidence="2">DEKNAAC105247</fullName>
    </submittedName>
</protein>
<dbReference type="AlphaFoldDB" id="A0A448YT41"/>
<name>A0A448YT41_BRENA</name>
<dbReference type="OrthoDB" id="10250105at2759"/>
<dbReference type="InterPro" id="IPR045864">
    <property type="entry name" value="aa-tRNA-synth_II/BPL/LPL"/>
</dbReference>
<dbReference type="SUPFAM" id="SSF55681">
    <property type="entry name" value="Class II aaRS and biotin synthetases"/>
    <property type="match status" value="1"/>
</dbReference>
<dbReference type="SUPFAM" id="SSF52317">
    <property type="entry name" value="Class I glutamine amidotransferase-like"/>
    <property type="match status" value="1"/>
</dbReference>
<accession>A0A448YT41</accession>
<dbReference type="STRING" id="13370.A0A448YT41"/>
<dbReference type="GO" id="GO:0004077">
    <property type="term" value="F:biotin--[biotin carboxyl-carrier protein] ligase activity"/>
    <property type="evidence" value="ECO:0007669"/>
    <property type="project" value="TreeGrafter"/>
</dbReference>
<evidence type="ECO:0000313" key="2">
    <source>
        <dbReference type="EMBL" id="VEU24075.1"/>
    </source>
</evidence>
<dbReference type="Pfam" id="PF03099">
    <property type="entry name" value="BPL_LplA_LipB"/>
    <property type="match status" value="1"/>
</dbReference>
<dbReference type="InterPro" id="IPR029062">
    <property type="entry name" value="Class_I_gatase-like"/>
</dbReference>
<sequence length="668" mass="74163">MNVLVYSGQGTTPESVKHCLETFRLLLSPYYSVTNVSASTIIDQPWESKTSLLVIPGGADLPLCRAFNGEPNRKIDRFVRRGGKFIGLCSGGYYASHRCEFEVGDPSMEVSGTRELGFFPGTCRGCAYKGFSYGSDIGAKAVEVSVNQQSLPGFKDSTVFNYYNGGGLFVNAQSYSNTEVLASYSEQADVLDSPEGNQAAVVLCSVGRGKALLAGTHPEFTPDLLQESAEVPGFSEVIKTLRNHNGQRLAFLRACLKKLGLQVNESDTSRPSLTPLYLTGMNPPETSALIDTMEKNMGYEIQNVVNGGNDKFSLHRSLKDLALFHQKQGYEDPELAIKEIFACAEGYPDRRLTPYFNFDYFHDELNKAYQNLGIHGEFGRLLMYGEVVTSTSILMDSNIRLLQCLPNGFTIHGTVQVCGKGRSGNYWVNPPGVLAVSTLHKLPLPSAQRSPIVFLQYLSAMAFTKAIWEYGEGYSEVPLRIKWPNDIYILLPDYIGKNLPKNSTEATHAKVGGIIVNANVIDDNYYLVVGSGLNVSNAAPTTSINMVIDAMNKYWQEKGINKHLDRIKIEKLLAKYLSIFNSMFNVFRDQGFRPFIDSYYQMWFHSNQIVHILSEGNARAQIVGITPDWGLLLAREIDSNDKPTGTMYELQPDGNSFDMFRGLISKKQ</sequence>
<dbReference type="CDD" id="cd03144">
    <property type="entry name" value="GATase1_ScBLP_like"/>
    <property type="match status" value="1"/>
</dbReference>
<dbReference type="InParanoid" id="A0A448YT41"/>
<evidence type="ECO:0000259" key="1">
    <source>
        <dbReference type="PROSITE" id="PS51733"/>
    </source>
</evidence>
<dbReference type="Gene3D" id="3.30.930.10">
    <property type="entry name" value="Bira Bifunctional Protein, Domain 2"/>
    <property type="match status" value="1"/>
</dbReference>
<gene>
    <name evidence="2" type="ORF">BRENAR_LOCUS4804</name>
</gene>
<dbReference type="FunCoup" id="A0A448YT41">
    <property type="interactions" value="139"/>
</dbReference>
<proteinExistence type="predicted"/>
<dbReference type="PANTHER" id="PTHR12835">
    <property type="entry name" value="BIOTIN PROTEIN LIGASE"/>
    <property type="match status" value="1"/>
</dbReference>
<dbReference type="Pfam" id="PF09825">
    <property type="entry name" value="BPL_N"/>
    <property type="match status" value="1"/>
</dbReference>
<feature type="domain" description="BPL/LPL catalytic" evidence="1">
    <location>
        <begin position="367"/>
        <end position="581"/>
    </location>
</feature>
<dbReference type="GO" id="GO:0005737">
    <property type="term" value="C:cytoplasm"/>
    <property type="evidence" value="ECO:0007669"/>
    <property type="project" value="TreeGrafter"/>
</dbReference>
<dbReference type="EMBL" id="CAACVR010000067">
    <property type="protein sequence ID" value="VEU24075.1"/>
    <property type="molecule type" value="Genomic_DNA"/>
</dbReference>
<dbReference type="Gene3D" id="3.40.50.880">
    <property type="match status" value="1"/>
</dbReference>
<evidence type="ECO:0000313" key="3">
    <source>
        <dbReference type="Proteomes" id="UP000290900"/>
    </source>
</evidence>
<dbReference type="InterPro" id="IPR004143">
    <property type="entry name" value="BPL_LPL_catalytic"/>
</dbReference>
<dbReference type="Proteomes" id="UP000290900">
    <property type="component" value="Unassembled WGS sequence"/>
</dbReference>
<dbReference type="PROSITE" id="PS51733">
    <property type="entry name" value="BPL_LPL_CATALYTIC"/>
    <property type="match status" value="1"/>
</dbReference>
<dbReference type="PANTHER" id="PTHR12835:SF5">
    <property type="entry name" value="BIOTIN--PROTEIN LIGASE"/>
    <property type="match status" value="1"/>
</dbReference>
<keyword evidence="3" id="KW-1185">Reference proteome</keyword>
<organism evidence="2 3">
    <name type="scientific">Brettanomyces naardenensis</name>
    <name type="common">Yeast</name>
    <dbReference type="NCBI Taxonomy" id="13370"/>
    <lineage>
        <taxon>Eukaryota</taxon>
        <taxon>Fungi</taxon>
        <taxon>Dikarya</taxon>
        <taxon>Ascomycota</taxon>
        <taxon>Saccharomycotina</taxon>
        <taxon>Pichiomycetes</taxon>
        <taxon>Pichiales</taxon>
        <taxon>Pichiaceae</taxon>
        <taxon>Brettanomyces</taxon>
    </lineage>
</organism>
<reference evidence="2 3" key="1">
    <citation type="submission" date="2018-12" db="EMBL/GenBank/DDBJ databases">
        <authorList>
            <person name="Tiukova I."/>
            <person name="Dainat J."/>
        </authorList>
    </citation>
    <scope>NUCLEOTIDE SEQUENCE [LARGE SCALE GENOMIC DNA]</scope>
</reference>